<sequence>MSATIQPMVVTLPSFTVVGISYEANLNEIIEQQLGKSAHRTLQDRTGELPSRLNDHVYLIQVYPKKKGFNPHVDAFTQVIGYVVPEGTTPPEGMSARTLPEKQYVKMTHSGLESELGRTYDLLYGPWMQQSERCPDGFDFEIWDERYKPEQANNEIDVFVALFK</sequence>
<dbReference type="OrthoDB" id="2449587at2"/>
<dbReference type="EMBL" id="VNJI01000005">
    <property type="protein sequence ID" value="TVY10884.1"/>
    <property type="molecule type" value="Genomic_DNA"/>
</dbReference>
<comment type="caution">
    <text evidence="2">The sequence shown here is derived from an EMBL/GenBank/DDBJ whole genome shotgun (WGS) entry which is preliminary data.</text>
</comment>
<dbReference type="SUPFAM" id="SSF55136">
    <property type="entry name" value="Probable bacterial effector-binding domain"/>
    <property type="match status" value="1"/>
</dbReference>
<dbReference type="RefSeq" id="WP_144844220.1">
    <property type="nucleotide sequence ID" value="NZ_VNJI01000005.1"/>
</dbReference>
<dbReference type="AlphaFoldDB" id="A0A559KFH6"/>
<protein>
    <submittedName>
        <fullName evidence="2">AraC family transcriptional regulator</fullName>
    </submittedName>
</protein>
<dbReference type="Gene3D" id="3.20.80.10">
    <property type="entry name" value="Regulatory factor, effector binding domain"/>
    <property type="match status" value="1"/>
</dbReference>
<evidence type="ECO:0000313" key="3">
    <source>
        <dbReference type="Proteomes" id="UP000317036"/>
    </source>
</evidence>
<reference evidence="2 3" key="1">
    <citation type="submission" date="2019-07" db="EMBL/GenBank/DDBJ databases">
        <authorList>
            <person name="Kim J."/>
        </authorList>
    </citation>
    <scope>NUCLEOTIDE SEQUENCE [LARGE SCALE GENOMIC DNA]</scope>
    <source>
        <strain evidence="2 3">JC52</strain>
    </source>
</reference>
<dbReference type="Pfam" id="PF14526">
    <property type="entry name" value="Cass2"/>
    <property type="match status" value="1"/>
</dbReference>
<dbReference type="InterPro" id="IPR011256">
    <property type="entry name" value="Reg_factor_effector_dom_sf"/>
</dbReference>
<feature type="domain" description="AraC effector-binding" evidence="1">
    <location>
        <begin position="5"/>
        <end position="163"/>
    </location>
</feature>
<dbReference type="SMART" id="SM00871">
    <property type="entry name" value="AraC_E_bind"/>
    <property type="match status" value="1"/>
</dbReference>
<organism evidence="2 3">
    <name type="scientific">Paenibacillus cremeus</name>
    <dbReference type="NCBI Taxonomy" id="2163881"/>
    <lineage>
        <taxon>Bacteria</taxon>
        <taxon>Bacillati</taxon>
        <taxon>Bacillota</taxon>
        <taxon>Bacilli</taxon>
        <taxon>Bacillales</taxon>
        <taxon>Paenibacillaceae</taxon>
        <taxon>Paenibacillus</taxon>
    </lineage>
</organism>
<accession>A0A559KFH6</accession>
<evidence type="ECO:0000313" key="2">
    <source>
        <dbReference type="EMBL" id="TVY10884.1"/>
    </source>
</evidence>
<proteinExistence type="predicted"/>
<gene>
    <name evidence="2" type="ORF">FPZ49_05205</name>
</gene>
<name>A0A559KFH6_9BACL</name>
<dbReference type="InterPro" id="IPR029441">
    <property type="entry name" value="Cass2"/>
</dbReference>
<dbReference type="Proteomes" id="UP000317036">
    <property type="component" value="Unassembled WGS sequence"/>
</dbReference>
<dbReference type="InterPro" id="IPR010499">
    <property type="entry name" value="AraC_E-bd"/>
</dbReference>
<keyword evidence="3" id="KW-1185">Reference proteome</keyword>
<evidence type="ECO:0000259" key="1">
    <source>
        <dbReference type="SMART" id="SM00871"/>
    </source>
</evidence>